<keyword evidence="2" id="KW-1185">Reference proteome</keyword>
<dbReference type="EMBL" id="JABSTQ010011020">
    <property type="protein sequence ID" value="KAG0415843.1"/>
    <property type="molecule type" value="Genomic_DNA"/>
</dbReference>
<dbReference type="Proteomes" id="UP000805193">
    <property type="component" value="Unassembled WGS sequence"/>
</dbReference>
<organism evidence="1 2">
    <name type="scientific">Ixodes persulcatus</name>
    <name type="common">Taiga tick</name>
    <dbReference type="NCBI Taxonomy" id="34615"/>
    <lineage>
        <taxon>Eukaryota</taxon>
        <taxon>Metazoa</taxon>
        <taxon>Ecdysozoa</taxon>
        <taxon>Arthropoda</taxon>
        <taxon>Chelicerata</taxon>
        <taxon>Arachnida</taxon>
        <taxon>Acari</taxon>
        <taxon>Parasitiformes</taxon>
        <taxon>Ixodida</taxon>
        <taxon>Ixodoidea</taxon>
        <taxon>Ixodidae</taxon>
        <taxon>Ixodinae</taxon>
        <taxon>Ixodes</taxon>
    </lineage>
</organism>
<sequence>MVKSWELGQPQGSEISAAEIVSKPICDFLGPPQMSTAEIADLQRTVTGIVTSVAALTTRLPPLDTEEVELQNSERSDTPDPDPLGPAEEPHSWLGRPIEGRPREVDPAVLDFFQEHWGSEGRAERCRAALASFPLNPEMKALAKERSRCPEGGSEGPANVTARKQALKEGQDAEDGGKPLGDSYRPSGTALCVALSRAPGEVIARMVTHDGGDEGFPLLFEEGFLGQLRTRNETIKVLREAREPAPPAAEPSAKRPRSFAVPGTSPQSRSRGQQPFHKGLLPEATRGGPTFSKDIKASVNPHLLAVPPAGRLAYCREAWRLLASTHLAPDVEGKRHSTHGLHLRSFQNSSDKIALFHKLSEGDAQELAPRSGCDIIVFPEKGLMVGLETSRDKLTQHAEDIPGPGTLPCLDGEESRPLLSKLSCMARANRIYLVVNVYDQKPCPEGRTSCPSDNRLFYNTNVAFDRTGTIVARYHKNHLFLEPPLNVPEPFETAVFETDFGERAGMFICYDILYAEASELVTRHNISLALMSTFWFDFLPGLYSVAVQQAWSLRHGVPLLSAGVQLPETGTMGSGIYAGVSGPLVYSHSPDGRPKLLVADMDAAPPKDPRYAGDTRSTEGLSYLNLRTDGYVVRKLPGASGEMNVCNGDFCCYLSYESPDFEDPFFLLVVNGQTQFIPAEACVLTVCHPGNDQQPCAVFPTRSRTRFTRLHLEARYSSPHLFPMVASDELILTPARYWTFETSAVDNTTSFAIDERDPPAEPILHVFVVAFAYQDDPTTRQENIASALLRHQRSRVKSRVSDVSRGGVCPTGRDVCALDEGPRNTTMSLMKRPRRPRRSP</sequence>
<evidence type="ECO:0000313" key="1">
    <source>
        <dbReference type="EMBL" id="KAG0415843.1"/>
    </source>
</evidence>
<gene>
    <name evidence="1" type="ORF">HPB47_006984</name>
</gene>
<reference evidence="1 2" key="1">
    <citation type="journal article" date="2020" name="Cell">
        <title>Large-Scale Comparative Analyses of Tick Genomes Elucidate Their Genetic Diversity and Vector Capacities.</title>
        <authorList>
            <consortium name="Tick Genome and Microbiome Consortium (TIGMIC)"/>
            <person name="Jia N."/>
            <person name="Wang J."/>
            <person name="Shi W."/>
            <person name="Du L."/>
            <person name="Sun Y."/>
            <person name="Zhan W."/>
            <person name="Jiang J.F."/>
            <person name="Wang Q."/>
            <person name="Zhang B."/>
            <person name="Ji P."/>
            <person name="Bell-Sakyi L."/>
            <person name="Cui X.M."/>
            <person name="Yuan T.T."/>
            <person name="Jiang B.G."/>
            <person name="Yang W.F."/>
            <person name="Lam T.T."/>
            <person name="Chang Q.C."/>
            <person name="Ding S.J."/>
            <person name="Wang X.J."/>
            <person name="Zhu J.G."/>
            <person name="Ruan X.D."/>
            <person name="Zhao L."/>
            <person name="Wei J.T."/>
            <person name="Ye R.Z."/>
            <person name="Que T.C."/>
            <person name="Du C.H."/>
            <person name="Zhou Y.H."/>
            <person name="Cheng J.X."/>
            <person name="Dai P.F."/>
            <person name="Guo W.B."/>
            <person name="Han X.H."/>
            <person name="Huang E.J."/>
            <person name="Li L.F."/>
            <person name="Wei W."/>
            <person name="Gao Y.C."/>
            <person name="Liu J.Z."/>
            <person name="Shao H.Z."/>
            <person name="Wang X."/>
            <person name="Wang C.C."/>
            <person name="Yang T.C."/>
            <person name="Huo Q.B."/>
            <person name="Li W."/>
            <person name="Chen H.Y."/>
            <person name="Chen S.E."/>
            <person name="Zhou L.G."/>
            <person name="Ni X.B."/>
            <person name="Tian J.H."/>
            <person name="Sheng Y."/>
            <person name="Liu T."/>
            <person name="Pan Y.S."/>
            <person name="Xia L.Y."/>
            <person name="Li J."/>
            <person name="Zhao F."/>
            <person name="Cao W.C."/>
        </authorList>
    </citation>
    <scope>NUCLEOTIDE SEQUENCE [LARGE SCALE GENOMIC DNA]</scope>
    <source>
        <strain evidence="1">Iper-2018</strain>
    </source>
</reference>
<protein>
    <submittedName>
        <fullName evidence="1">Uncharacterized protein</fullName>
    </submittedName>
</protein>
<comment type="caution">
    <text evidence="1">The sequence shown here is derived from an EMBL/GenBank/DDBJ whole genome shotgun (WGS) entry which is preliminary data.</text>
</comment>
<accession>A0AC60P8N4</accession>
<name>A0AC60P8N4_IXOPE</name>
<proteinExistence type="predicted"/>
<evidence type="ECO:0000313" key="2">
    <source>
        <dbReference type="Proteomes" id="UP000805193"/>
    </source>
</evidence>